<gene>
    <name evidence="3" type="ORF">BN874_2130009</name>
</gene>
<dbReference type="PANTHER" id="PTHR30007:SF0">
    <property type="entry name" value="TRANSPOSASE"/>
    <property type="match status" value="1"/>
</dbReference>
<evidence type="ECO:0000259" key="2">
    <source>
        <dbReference type="Pfam" id="PF13340"/>
    </source>
</evidence>
<organism evidence="3 4">
    <name type="scientific">Candidatus Contendobacter odensis Run_B_J11</name>
    <dbReference type="NCBI Taxonomy" id="1400861"/>
    <lineage>
        <taxon>Bacteria</taxon>
        <taxon>Pseudomonadati</taxon>
        <taxon>Pseudomonadota</taxon>
        <taxon>Gammaproteobacteria</taxon>
        <taxon>Candidatus Competibacteraceae</taxon>
        <taxon>Candidatus Contendibacter</taxon>
    </lineage>
</organism>
<evidence type="ECO:0000259" key="1">
    <source>
        <dbReference type="Pfam" id="PF01609"/>
    </source>
</evidence>
<dbReference type="NCBIfam" id="NF033580">
    <property type="entry name" value="transpos_IS5_3"/>
    <property type="match status" value="1"/>
</dbReference>
<dbReference type="InterPro" id="IPR002559">
    <property type="entry name" value="Transposase_11"/>
</dbReference>
<dbReference type="Proteomes" id="UP000019184">
    <property type="component" value="Unassembled WGS sequence"/>
</dbReference>
<comment type="caution">
    <text evidence="3">The sequence shown here is derived from an EMBL/GenBank/DDBJ whole genome shotgun (WGS) entry which is preliminary data.</text>
</comment>
<feature type="domain" description="Insertion element IS402-like" evidence="2">
    <location>
        <begin position="6"/>
        <end position="81"/>
    </location>
</feature>
<dbReference type="GO" id="GO:0006313">
    <property type="term" value="P:DNA transposition"/>
    <property type="evidence" value="ECO:0007669"/>
    <property type="project" value="InterPro"/>
</dbReference>
<protein>
    <recommendedName>
        <fullName evidence="5">IS5 family transposase</fullName>
    </recommendedName>
</protein>
<name>A0A7U7J4B3_9GAMM</name>
<proteinExistence type="predicted"/>
<dbReference type="EMBL" id="CBTK010000128">
    <property type="protein sequence ID" value="CDH45176.1"/>
    <property type="molecule type" value="Genomic_DNA"/>
</dbReference>
<dbReference type="PANTHER" id="PTHR30007">
    <property type="entry name" value="PHP DOMAIN PROTEIN"/>
    <property type="match status" value="1"/>
</dbReference>
<evidence type="ECO:0000313" key="3">
    <source>
        <dbReference type="EMBL" id="CDH45176.1"/>
    </source>
</evidence>
<dbReference type="InterPro" id="IPR025161">
    <property type="entry name" value="IS402-like_dom"/>
</dbReference>
<feature type="domain" description="Transposase IS4-like" evidence="1">
    <location>
        <begin position="100"/>
        <end position="264"/>
    </location>
</feature>
<evidence type="ECO:0000313" key="4">
    <source>
        <dbReference type="Proteomes" id="UP000019184"/>
    </source>
</evidence>
<dbReference type="AlphaFoldDB" id="A0A7U7J4B3"/>
<accession>A0A7U7J4B3</accession>
<dbReference type="GO" id="GO:0003677">
    <property type="term" value="F:DNA binding"/>
    <property type="evidence" value="ECO:0007669"/>
    <property type="project" value="InterPro"/>
</dbReference>
<dbReference type="Pfam" id="PF01609">
    <property type="entry name" value="DDE_Tnp_1"/>
    <property type="match status" value="1"/>
</dbReference>
<keyword evidence="4" id="KW-1185">Reference proteome</keyword>
<dbReference type="GO" id="GO:0004803">
    <property type="term" value="F:transposase activity"/>
    <property type="evidence" value="ECO:0007669"/>
    <property type="project" value="InterPro"/>
</dbReference>
<evidence type="ECO:0008006" key="5">
    <source>
        <dbReference type="Google" id="ProtNLM"/>
    </source>
</evidence>
<sequence>MAYQEISDAVWSKVEPLLVRFRRKKSGGSPPMDFRCLLNGMFYLLKTGCQWSQIPACYGSKSTIHEHFQKWVQAGVFAEIFRLQAEEYQALHGIEWEWQAMDGTLVQAPVRGQLLCLAEEGLGRNPTDRGRSGSKIHCHVDQSGIPLGVVLVGANVHDSRLVSPTVVADILPRPALTPDQSQHLCLDKGYDYARVEAQVKDQGYIPHIRRIGEEKMADGAKTQPARRWVVERTIAWMKGFRAIRTRYFCKAQNYLAMIQFACTLIIARKLVPT</sequence>
<dbReference type="OrthoDB" id="1551210at2"/>
<reference evidence="3 4" key="1">
    <citation type="journal article" date="2014" name="ISME J.">
        <title>Candidatus Competibacter-lineage genomes retrieved from metagenomes reveal functional metabolic diversity.</title>
        <authorList>
            <person name="McIlroy S.J."/>
            <person name="Albertsen M."/>
            <person name="Andresen E.K."/>
            <person name="Saunders A.M."/>
            <person name="Kristiansen R."/>
            <person name="Stokholm-Bjerregaard M."/>
            <person name="Nielsen K.L."/>
            <person name="Nielsen P.H."/>
        </authorList>
    </citation>
    <scope>NUCLEOTIDE SEQUENCE [LARGE SCALE GENOMIC DNA]</scope>
    <source>
        <strain evidence="3 4">Run_B_J11</strain>
    </source>
</reference>
<dbReference type="Pfam" id="PF13340">
    <property type="entry name" value="DUF4096"/>
    <property type="match status" value="1"/>
</dbReference>